<dbReference type="KEGG" id="crq:GCK72_008456"/>
<reference evidence="1 2" key="1">
    <citation type="submission" date="2019-12" db="EMBL/GenBank/DDBJ databases">
        <title>Chromosome-level assembly of the Caenorhabditis remanei genome.</title>
        <authorList>
            <person name="Teterina A.A."/>
            <person name="Willis J.H."/>
            <person name="Phillips P.C."/>
        </authorList>
    </citation>
    <scope>NUCLEOTIDE SEQUENCE [LARGE SCALE GENOMIC DNA]</scope>
    <source>
        <strain evidence="1 2">PX506</strain>
        <tissue evidence="1">Whole organism</tissue>
    </source>
</reference>
<proteinExistence type="predicted"/>
<evidence type="ECO:0008006" key="3">
    <source>
        <dbReference type="Google" id="ProtNLM"/>
    </source>
</evidence>
<dbReference type="EMBL" id="WUAV01000003">
    <property type="protein sequence ID" value="KAF1760210.1"/>
    <property type="molecule type" value="Genomic_DNA"/>
</dbReference>
<evidence type="ECO:0000313" key="2">
    <source>
        <dbReference type="Proteomes" id="UP000483820"/>
    </source>
</evidence>
<dbReference type="CTD" id="9816942"/>
<name>A0A6A5GXM4_CAERE</name>
<evidence type="ECO:0000313" key="1">
    <source>
        <dbReference type="EMBL" id="KAF1760210.1"/>
    </source>
</evidence>
<dbReference type="Proteomes" id="UP000483820">
    <property type="component" value="Chromosome III"/>
</dbReference>
<dbReference type="InterPro" id="IPR011333">
    <property type="entry name" value="SKP1/BTB/POZ_sf"/>
</dbReference>
<sequence length="166" mass="18755">MPVTEIKINFKDSDKPLDLKCGEVIKKCPAIARAIEADNANWETEDTIVDAPIDIPFPQKSGEFLFSHILKYIKPAEDSWDTKPEDFPEANAMDLDELKSIIELANFLECTDFMHCIGFVIAKKVEVLSIEEIAAYFGVECKPEANFFDEADGWVHPPKEIFEGNN</sequence>
<dbReference type="PANTHER" id="PTHR37964:SF1">
    <property type="entry name" value="SUPPRESSOR-RELATED"/>
    <property type="match status" value="1"/>
</dbReference>
<comment type="caution">
    <text evidence="1">The sequence shown here is derived from an EMBL/GenBank/DDBJ whole genome shotgun (WGS) entry which is preliminary data.</text>
</comment>
<organism evidence="1 2">
    <name type="scientific">Caenorhabditis remanei</name>
    <name type="common">Caenorhabditis vulgaris</name>
    <dbReference type="NCBI Taxonomy" id="31234"/>
    <lineage>
        <taxon>Eukaryota</taxon>
        <taxon>Metazoa</taxon>
        <taxon>Ecdysozoa</taxon>
        <taxon>Nematoda</taxon>
        <taxon>Chromadorea</taxon>
        <taxon>Rhabditida</taxon>
        <taxon>Rhabditina</taxon>
        <taxon>Rhabditomorpha</taxon>
        <taxon>Rhabditoidea</taxon>
        <taxon>Rhabditidae</taxon>
        <taxon>Peloderinae</taxon>
        <taxon>Caenorhabditis</taxon>
    </lineage>
</organism>
<accession>A0A6A5GXM4</accession>
<dbReference type="RefSeq" id="XP_003098957.2">
    <property type="nucleotide sequence ID" value="XM_003098909.2"/>
</dbReference>
<gene>
    <name evidence="1" type="ORF">GCK72_008456</name>
</gene>
<protein>
    <recommendedName>
        <fullName evidence="3">Skp1-related protein</fullName>
    </recommendedName>
</protein>
<dbReference type="Gene3D" id="3.30.710.10">
    <property type="entry name" value="Potassium Channel Kv1.1, Chain A"/>
    <property type="match status" value="1"/>
</dbReference>
<dbReference type="GeneID" id="9816942"/>
<dbReference type="AlphaFoldDB" id="A0A6A5GXM4"/>
<dbReference type="PANTHER" id="PTHR37964">
    <property type="entry name" value="SUPPRESSOR"/>
    <property type="match status" value="1"/>
</dbReference>